<proteinExistence type="predicted"/>
<evidence type="ECO:0000313" key="1">
    <source>
        <dbReference type="EMBL" id="KMQ85510.1"/>
    </source>
</evidence>
<comment type="caution">
    <text evidence="1">The sequence shown here is derived from an EMBL/GenBank/DDBJ whole genome shotgun (WGS) entry which is preliminary data.</text>
</comment>
<dbReference type="PaxDb" id="67767-A0A0J7MYJ5"/>
<organism evidence="1 2">
    <name type="scientific">Lasius niger</name>
    <name type="common">Black garden ant</name>
    <dbReference type="NCBI Taxonomy" id="67767"/>
    <lineage>
        <taxon>Eukaryota</taxon>
        <taxon>Metazoa</taxon>
        <taxon>Ecdysozoa</taxon>
        <taxon>Arthropoda</taxon>
        <taxon>Hexapoda</taxon>
        <taxon>Insecta</taxon>
        <taxon>Pterygota</taxon>
        <taxon>Neoptera</taxon>
        <taxon>Endopterygota</taxon>
        <taxon>Hymenoptera</taxon>
        <taxon>Apocrita</taxon>
        <taxon>Aculeata</taxon>
        <taxon>Formicoidea</taxon>
        <taxon>Formicidae</taxon>
        <taxon>Formicinae</taxon>
        <taxon>Lasius</taxon>
        <taxon>Lasius</taxon>
    </lineage>
</organism>
<name>A0A0J7MYJ5_LASNI</name>
<reference evidence="1 2" key="1">
    <citation type="submission" date="2015-04" db="EMBL/GenBank/DDBJ databases">
        <title>Lasius niger genome sequencing.</title>
        <authorList>
            <person name="Konorov E.A."/>
            <person name="Nikitin M.A."/>
            <person name="Kirill M.V."/>
            <person name="Chang P."/>
        </authorList>
    </citation>
    <scope>NUCLEOTIDE SEQUENCE [LARGE SCALE GENOMIC DNA]</scope>
    <source>
        <tissue evidence="1">Whole</tissue>
    </source>
</reference>
<accession>A0A0J7MYJ5</accession>
<keyword evidence="2" id="KW-1185">Reference proteome</keyword>
<protein>
    <submittedName>
        <fullName evidence="1">Radical sam protein</fullName>
    </submittedName>
</protein>
<dbReference type="Proteomes" id="UP000036403">
    <property type="component" value="Unassembled WGS sequence"/>
</dbReference>
<evidence type="ECO:0000313" key="2">
    <source>
        <dbReference type="Proteomes" id="UP000036403"/>
    </source>
</evidence>
<dbReference type="EMBL" id="LBMM01013721">
    <property type="protein sequence ID" value="KMQ85510.1"/>
    <property type="molecule type" value="Genomic_DNA"/>
</dbReference>
<sequence>MIAEQLNKQLVEQDLILESVDTLDINFSRQVDPYIPEPMDDEKEFSKGDDLDYSIFDDDNNDPDYVPEPEFKKPRISTDDIPQERMERAYRYWTRQDDYEIPLVISAEVTNMKGKRTLFFCAVETSWYHSPFG</sequence>
<gene>
    <name evidence="1" type="ORF">RF55_15895</name>
</gene>
<dbReference type="AlphaFoldDB" id="A0A0J7MYJ5"/>